<dbReference type="InterPro" id="IPR012349">
    <property type="entry name" value="Split_barrel_FMN-bd"/>
</dbReference>
<dbReference type="SUPFAM" id="SSF50475">
    <property type="entry name" value="FMN-binding split barrel"/>
    <property type="match status" value="1"/>
</dbReference>
<dbReference type="Proteomes" id="UP001056035">
    <property type="component" value="Chromosome"/>
</dbReference>
<protein>
    <submittedName>
        <fullName evidence="3">Nitroreductase family deazaflavin-dependent oxidoreductase</fullName>
    </submittedName>
</protein>
<dbReference type="EMBL" id="CP098502">
    <property type="protein sequence ID" value="UTI65641.1"/>
    <property type="molecule type" value="Genomic_DNA"/>
</dbReference>
<evidence type="ECO:0000256" key="1">
    <source>
        <dbReference type="ARBA" id="ARBA00008710"/>
    </source>
</evidence>
<accession>A0ABY5DX03</accession>
<gene>
    <name evidence="3" type="ORF">NBH00_05375</name>
</gene>
<comment type="catalytic activity">
    <reaction evidence="2">
        <text>oxidized coenzyme F420-(gamma-L-Glu)(n) + a quinol + H(+) = reduced coenzyme F420-(gamma-L-Glu)(n) + a quinone</text>
        <dbReference type="Rhea" id="RHEA:39663"/>
        <dbReference type="Rhea" id="RHEA-COMP:12939"/>
        <dbReference type="Rhea" id="RHEA-COMP:14378"/>
        <dbReference type="ChEBI" id="CHEBI:15378"/>
        <dbReference type="ChEBI" id="CHEBI:24646"/>
        <dbReference type="ChEBI" id="CHEBI:132124"/>
        <dbReference type="ChEBI" id="CHEBI:133980"/>
        <dbReference type="ChEBI" id="CHEBI:139511"/>
    </reaction>
</comment>
<dbReference type="PANTHER" id="PTHR39428:SF3">
    <property type="entry name" value="DEAZAFLAVIN-DEPENDENT NITROREDUCTASE"/>
    <property type="match status" value="1"/>
</dbReference>
<name>A0ABY5DX03_9ACTN</name>
<reference evidence="3 4" key="1">
    <citation type="submission" date="2022-06" db="EMBL/GenBank/DDBJ databases">
        <title>Paraconexibacter antarcticus.</title>
        <authorList>
            <person name="Kim C.S."/>
        </authorList>
    </citation>
    <scope>NUCLEOTIDE SEQUENCE [LARGE SCALE GENOMIC DNA]</scope>
    <source>
        <strain evidence="3 4">02-257</strain>
    </source>
</reference>
<dbReference type="Pfam" id="PF04075">
    <property type="entry name" value="F420H2_quin_red"/>
    <property type="match status" value="1"/>
</dbReference>
<keyword evidence="4" id="KW-1185">Reference proteome</keyword>
<sequence length="141" mass="15911">MTTTIKDDDLFGDEHVRAYQETDGARGYHWRGTTILLLTTTGAKSGEPRTTPLIHRTDGDRYVVVASQGGAPEHPAWFTNMQQTPEAEVQVLGEKIPLRMTVAEGTERARLWDAMVEAWPAYEDYRAKTDREIPVVVLEPR</sequence>
<organism evidence="3 4">
    <name type="scientific">Paraconexibacter antarcticus</name>
    <dbReference type="NCBI Taxonomy" id="2949664"/>
    <lineage>
        <taxon>Bacteria</taxon>
        <taxon>Bacillati</taxon>
        <taxon>Actinomycetota</taxon>
        <taxon>Thermoleophilia</taxon>
        <taxon>Solirubrobacterales</taxon>
        <taxon>Paraconexibacteraceae</taxon>
        <taxon>Paraconexibacter</taxon>
    </lineage>
</organism>
<comment type="similarity">
    <text evidence="1">Belongs to the F420H(2)-dependent quinone reductase family.</text>
</comment>
<proteinExistence type="inferred from homology"/>
<dbReference type="Gene3D" id="2.30.110.10">
    <property type="entry name" value="Electron Transport, Fmn-binding Protein, Chain A"/>
    <property type="match status" value="1"/>
</dbReference>
<dbReference type="NCBIfam" id="TIGR00026">
    <property type="entry name" value="hi_GC_TIGR00026"/>
    <property type="match status" value="1"/>
</dbReference>
<dbReference type="InterPro" id="IPR004378">
    <property type="entry name" value="F420H2_quin_Rdtase"/>
</dbReference>
<evidence type="ECO:0000256" key="2">
    <source>
        <dbReference type="ARBA" id="ARBA00049106"/>
    </source>
</evidence>
<dbReference type="RefSeq" id="WP_254572320.1">
    <property type="nucleotide sequence ID" value="NZ_CP098502.1"/>
</dbReference>
<evidence type="ECO:0000313" key="3">
    <source>
        <dbReference type="EMBL" id="UTI65641.1"/>
    </source>
</evidence>
<evidence type="ECO:0000313" key="4">
    <source>
        <dbReference type="Proteomes" id="UP001056035"/>
    </source>
</evidence>
<dbReference type="PANTHER" id="PTHR39428">
    <property type="entry name" value="F420H(2)-DEPENDENT QUINONE REDUCTASE RV1261C"/>
    <property type="match status" value="1"/>
</dbReference>